<dbReference type="EMBL" id="FSRL01000001">
    <property type="protein sequence ID" value="SIN96250.1"/>
    <property type="molecule type" value="Genomic_DNA"/>
</dbReference>
<organism evidence="3 4">
    <name type="scientific">Vannielia litorea</name>
    <dbReference type="NCBI Taxonomy" id="1217970"/>
    <lineage>
        <taxon>Bacteria</taxon>
        <taxon>Pseudomonadati</taxon>
        <taxon>Pseudomonadota</taxon>
        <taxon>Alphaproteobacteria</taxon>
        <taxon>Rhodobacterales</taxon>
        <taxon>Paracoccaceae</taxon>
        <taxon>Vannielia</taxon>
    </lineage>
</organism>
<evidence type="ECO:0000256" key="2">
    <source>
        <dbReference type="SAM" id="SignalP"/>
    </source>
</evidence>
<dbReference type="AlphaFoldDB" id="A0A1N6FM39"/>
<keyword evidence="2" id="KW-0732">Signal</keyword>
<dbReference type="OrthoDB" id="7876722at2"/>
<accession>A0A1N6FM39</accession>
<proteinExistence type="predicted"/>
<feature type="chain" id="PRO_5012139125" evidence="2">
    <location>
        <begin position="29"/>
        <end position="173"/>
    </location>
</feature>
<dbReference type="Proteomes" id="UP000184932">
    <property type="component" value="Unassembled WGS sequence"/>
</dbReference>
<feature type="signal peptide" evidence="2">
    <location>
        <begin position="1"/>
        <end position="28"/>
    </location>
</feature>
<protein>
    <submittedName>
        <fullName evidence="3">Uncharacterized protein</fullName>
    </submittedName>
</protein>
<reference evidence="4" key="1">
    <citation type="submission" date="2016-11" db="EMBL/GenBank/DDBJ databases">
        <authorList>
            <person name="Varghese N."/>
            <person name="Submissions S."/>
        </authorList>
    </citation>
    <scope>NUCLEOTIDE SEQUENCE [LARGE SCALE GENOMIC DNA]</scope>
    <source>
        <strain evidence="4">DSM 29440</strain>
    </source>
</reference>
<sequence>MYLVKSVTKFSLALGLGLAALSATPASAAKCTAFSAVGMSSAPEICGCTVVTQGFLRSVSRKDNFGTLLGAMEQSCPALAQLVTDLPTAAAVPTIRNPPSGRSVQVAEAPAEEVDEEYEDENGYCEPGDRKQKEVRESRRSEKQSRKRSKSKNRSEGRKKRGSKSGRSEQQVD</sequence>
<feature type="compositionally biased region" description="Basic and acidic residues" evidence="1">
    <location>
        <begin position="127"/>
        <end position="144"/>
    </location>
</feature>
<dbReference type="RefSeq" id="WP_074255877.1">
    <property type="nucleotide sequence ID" value="NZ_FSRL01000001.1"/>
</dbReference>
<keyword evidence="4" id="KW-1185">Reference proteome</keyword>
<name>A0A1N6FM39_9RHOB</name>
<feature type="region of interest" description="Disordered" evidence="1">
    <location>
        <begin position="92"/>
        <end position="173"/>
    </location>
</feature>
<evidence type="ECO:0000313" key="4">
    <source>
        <dbReference type="Proteomes" id="UP000184932"/>
    </source>
</evidence>
<evidence type="ECO:0000256" key="1">
    <source>
        <dbReference type="SAM" id="MobiDB-lite"/>
    </source>
</evidence>
<gene>
    <name evidence="3" type="ORF">SAMN05444002_1778</name>
</gene>
<feature type="compositionally biased region" description="Acidic residues" evidence="1">
    <location>
        <begin position="110"/>
        <end position="123"/>
    </location>
</feature>
<feature type="compositionally biased region" description="Basic residues" evidence="1">
    <location>
        <begin position="145"/>
        <end position="164"/>
    </location>
</feature>
<evidence type="ECO:0000313" key="3">
    <source>
        <dbReference type="EMBL" id="SIN96250.1"/>
    </source>
</evidence>